<dbReference type="Gene3D" id="2.130.10.10">
    <property type="entry name" value="YVTN repeat-like/Quinoprotein amine dehydrogenase"/>
    <property type="match status" value="1"/>
</dbReference>
<gene>
    <name evidence="3" type="ORF">CXG81DRAFT_14883</name>
</gene>
<dbReference type="SUPFAM" id="SSF50998">
    <property type="entry name" value="Quinoprotein alcohol dehydrogenase-like"/>
    <property type="match status" value="1"/>
</dbReference>
<dbReference type="InterPro" id="IPR036691">
    <property type="entry name" value="Endo/exonu/phosph_ase_sf"/>
</dbReference>
<dbReference type="InterPro" id="IPR000300">
    <property type="entry name" value="IPPc"/>
</dbReference>
<organism evidence="3 4">
    <name type="scientific">Caulochytrium protostelioides</name>
    <dbReference type="NCBI Taxonomy" id="1555241"/>
    <lineage>
        <taxon>Eukaryota</taxon>
        <taxon>Fungi</taxon>
        <taxon>Fungi incertae sedis</taxon>
        <taxon>Chytridiomycota</taxon>
        <taxon>Chytridiomycota incertae sedis</taxon>
        <taxon>Chytridiomycetes</taxon>
        <taxon>Caulochytriales</taxon>
        <taxon>Caulochytriaceae</taxon>
        <taxon>Caulochytrium</taxon>
    </lineage>
</organism>
<evidence type="ECO:0000313" key="3">
    <source>
        <dbReference type="EMBL" id="RKO99173.1"/>
    </source>
</evidence>
<dbReference type="SUPFAM" id="SSF56219">
    <property type="entry name" value="DNase I-like"/>
    <property type="match status" value="1"/>
</dbReference>
<feature type="compositionally biased region" description="Pro residues" evidence="1">
    <location>
        <begin position="717"/>
        <end position="728"/>
    </location>
</feature>
<dbReference type="EMBL" id="ML014312">
    <property type="protein sequence ID" value="RKO99173.1"/>
    <property type="molecule type" value="Genomic_DNA"/>
</dbReference>
<dbReference type="GO" id="GO:0004439">
    <property type="term" value="F:phosphatidylinositol-4,5-bisphosphate 5-phosphatase activity"/>
    <property type="evidence" value="ECO:0007669"/>
    <property type="project" value="TreeGrafter"/>
</dbReference>
<feature type="domain" description="Inositol polyphosphate-related phosphatase" evidence="2">
    <location>
        <begin position="273"/>
        <end position="617"/>
    </location>
</feature>
<sequence length="728" mass="79026">MTAQIPLSHGQANDSRIASLQFVPQRVPEDEGRYLWVGMERGEILLIDCEAGAILNRRTVHAGAVCQMLRHHDDLWTIDDAGGIRRWINGDLSGQPLSFRVQPNIRAAVVARDNVWTAGGTMRTALEVYHPMHPSMTAAAALCTSPYRSLVFSGHEDGVVVVYNADTVTRLYTVNLPRYRITSVQIILDNLWVAYSTGKISVYEVGAHYPDPAAAATTTASGSRPRLFLVAMAEHSPSASSTTGRFQILDGFLGVSLMSQLMASRVSFCAQERPLRFYVASWNVDSRKPTEAGLGFLEQWLGALERPDMIVVGMQELVNLESKSLTARQLLMGSSRKLANTVAAPDQRQKLLWQVAIANAIEAVHGPGWEMICTHAMVGLCSFLAVSPATLPRVRNVHSCLVKTGMGGYHGNKGAVVMRVLIDDTSFCFVNCHLAAHQAQAHDGLLTSELSADDALPSDAAGDPLPYDGVGSSSAGGGLIFAHGADGSRILDHEYVVWSGDMNYRVDGENGAVRRAVAMGQYGPLLAHDQLQQQRENPWFLLSESRGWREGPIAFAPTFKYDRGSNTYDTSDKHRIPAWCDRAVARMQQLFYRRFESTMSDHRPVGAGFTCTVKVVDAAAANAERRRCEDWIAAYQTRIARRCRVAWLAQALARMGPDAAASLAAAGTASTATAAEREALASEALTRHRDHLRSARAWLESATESPAAGLTAAAHPAPTPPPPTGASC</sequence>
<evidence type="ECO:0000313" key="4">
    <source>
        <dbReference type="Proteomes" id="UP000274922"/>
    </source>
</evidence>
<dbReference type="GO" id="GO:0046856">
    <property type="term" value="P:phosphatidylinositol dephosphorylation"/>
    <property type="evidence" value="ECO:0007669"/>
    <property type="project" value="InterPro"/>
</dbReference>
<keyword evidence="4" id="KW-1185">Reference proteome</keyword>
<dbReference type="Pfam" id="PF22669">
    <property type="entry name" value="Exo_endo_phos2"/>
    <property type="match status" value="1"/>
</dbReference>
<dbReference type="InterPro" id="IPR015943">
    <property type="entry name" value="WD40/YVTN_repeat-like_dom_sf"/>
</dbReference>
<dbReference type="Gene3D" id="3.60.10.10">
    <property type="entry name" value="Endonuclease/exonuclease/phosphatase"/>
    <property type="match status" value="1"/>
</dbReference>
<reference evidence="4" key="1">
    <citation type="journal article" date="2018" name="Nat. Microbiol.">
        <title>Leveraging single-cell genomics to expand the fungal tree of life.</title>
        <authorList>
            <person name="Ahrendt S.R."/>
            <person name="Quandt C.A."/>
            <person name="Ciobanu D."/>
            <person name="Clum A."/>
            <person name="Salamov A."/>
            <person name="Andreopoulos B."/>
            <person name="Cheng J.F."/>
            <person name="Woyke T."/>
            <person name="Pelin A."/>
            <person name="Henrissat B."/>
            <person name="Reynolds N.K."/>
            <person name="Benny G.L."/>
            <person name="Smith M.E."/>
            <person name="James T.Y."/>
            <person name="Grigoriev I.V."/>
        </authorList>
    </citation>
    <scope>NUCLEOTIDE SEQUENCE [LARGE SCALE GENOMIC DNA]</scope>
    <source>
        <strain evidence="4">ATCC 52028</strain>
    </source>
</reference>
<dbReference type="STRING" id="1555241.A0A4P9X263"/>
<dbReference type="InterPro" id="IPR011047">
    <property type="entry name" value="Quinoprotein_ADH-like_sf"/>
</dbReference>
<feature type="region of interest" description="Disordered" evidence="1">
    <location>
        <begin position="703"/>
        <end position="728"/>
    </location>
</feature>
<accession>A0A4P9X263</accession>
<dbReference type="PANTHER" id="PTHR11200:SF240">
    <property type="entry name" value="INOSITOL POLYPHOSPHATE 5-PHOSPHATASE C9G1.10C-RELATED"/>
    <property type="match status" value="1"/>
</dbReference>
<proteinExistence type="predicted"/>
<dbReference type="AlphaFoldDB" id="A0A4P9X263"/>
<dbReference type="Proteomes" id="UP000274922">
    <property type="component" value="Unassembled WGS sequence"/>
</dbReference>
<protein>
    <recommendedName>
        <fullName evidence="2">Inositol polyphosphate-related phosphatase domain-containing protein</fullName>
    </recommendedName>
</protein>
<dbReference type="InterPro" id="IPR046985">
    <property type="entry name" value="IP5"/>
</dbReference>
<evidence type="ECO:0000259" key="2">
    <source>
        <dbReference type="SMART" id="SM00128"/>
    </source>
</evidence>
<name>A0A4P9X263_9FUNG</name>
<dbReference type="OrthoDB" id="2248459at2759"/>
<dbReference type="SMART" id="SM00128">
    <property type="entry name" value="IPPc"/>
    <property type="match status" value="1"/>
</dbReference>
<evidence type="ECO:0000256" key="1">
    <source>
        <dbReference type="SAM" id="MobiDB-lite"/>
    </source>
</evidence>
<feature type="compositionally biased region" description="Low complexity" evidence="1">
    <location>
        <begin position="706"/>
        <end position="716"/>
    </location>
</feature>
<dbReference type="PANTHER" id="PTHR11200">
    <property type="entry name" value="INOSITOL 5-PHOSPHATASE"/>
    <property type="match status" value="1"/>
</dbReference>